<keyword evidence="2 5" id="KW-0812">Transmembrane</keyword>
<dbReference type="SUPFAM" id="SSF81321">
    <property type="entry name" value="Family A G protein-coupled receptor-like"/>
    <property type="match status" value="1"/>
</dbReference>
<dbReference type="OrthoDB" id="5834857at2759"/>
<reference evidence="9" key="1">
    <citation type="submission" date="2017-02" db="UniProtKB">
        <authorList>
            <consortium name="WormBaseParasite"/>
        </authorList>
    </citation>
    <scope>IDENTIFICATION</scope>
</reference>
<dbReference type="AlphaFoldDB" id="A0A0N4WU60"/>
<evidence type="ECO:0000256" key="5">
    <source>
        <dbReference type="SAM" id="Phobius"/>
    </source>
</evidence>
<evidence type="ECO:0000259" key="6">
    <source>
        <dbReference type="PROSITE" id="PS50262"/>
    </source>
</evidence>
<dbReference type="InterPro" id="IPR017452">
    <property type="entry name" value="GPCR_Rhodpsn_7TM"/>
</dbReference>
<evidence type="ECO:0000256" key="3">
    <source>
        <dbReference type="ARBA" id="ARBA00022989"/>
    </source>
</evidence>
<accession>A0A0N4WU60</accession>
<feature type="transmembrane region" description="Helical" evidence="5">
    <location>
        <begin position="17"/>
        <end position="45"/>
    </location>
</feature>
<feature type="transmembrane region" description="Helical" evidence="5">
    <location>
        <begin position="57"/>
        <end position="86"/>
    </location>
</feature>
<dbReference type="EMBL" id="UZAF01018861">
    <property type="protein sequence ID" value="VDO55590.1"/>
    <property type="molecule type" value="Genomic_DNA"/>
</dbReference>
<organism evidence="9">
    <name type="scientific">Haemonchus placei</name>
    <name type="common">Barber's pole worm</name>
    <dbReference type="NCBI Taxonomy" id="6290"/>
    <lineage>
        <taxon>Eukaryota</taxon>
        <taxon>Metazoa</taxon>
        <taxon>Ecdysozoa</taxon>
        <taxon>Nematoda</taxon>
        <taxon>Chromadorea</taxon>
        <taxon>Rhabditida</taxon>
        <taxon>Rhabditina</taxon>
        <taxon>Rhabditomorpha</taxon>
        <taxon>Strongyloidea</taxon>
        <taxon>Trichostrongylidae</taxon>
        <taxon>Haemonchus</taxon>
    </lineage>
</organism>
<proteinExistence type="predicted"/>
<feature type="transmembrane region" description="Helical" evidence="5">
    <location>
        <begin position="106"/>
        <end position="129"/>
    </location>
</feature>
<evidence type="ECO:0000313" key="9">
    <source>
        <dbReference type="WBParaSite" id="HPLM_0001517001-mRNA-1"/>
    </source>
</evidence>
<dbReference type="Proteomes" id="UP000268014">
    <property type="component" value="Unassembled WGS sequence"/>
</dbReference>
<dbReference type="PROSITE" id="PS50262">
    <property type="entry name" value="G_PROTEIN_RECEP_F1_2"/>
    <property type="match status" value="1"/>
</dbReference>
<name>A0A0N4WU60_HAEPC</name>
<evidence type="ECO:0000256" key="1">
    <source>
        <dbReference type="ARBA" id="ARBA00004370"/>
    </source>
</evidence>
<dbReference type="PANTHER" id="PTHR24224:SF37">
    <property type="entry name" value="G-PROTEIN COUPLED RECEPTORS FAMILY 1 PROFILE DOMAIN-CONTAINING PROTEIN"/>
    <property type="match status" value="1"/>
</dbReference>
<protein>
    <submittedName>
        <fullName evidence="9">G_PROTEIN_RECEP_F1_2 domain-containing protein</fullName>
    </submittedName>
</protein>
<evidence type="ECO:0000313" key="7">
    <source>
        <dbReference type="EMBL" id="VDO55590.1"/>
    </source>
</evidence>
<dbReference type="PANTHER" id="PTHR24224">
    <property type="entry name" value="CARDIOACCELERATORY PEPTIDE RECEPTOR-RELATED"/>
    <property type="match status" value="1"/>
</dbReference>
<reference evidence="7 8" key="2">
    <citation type="submission" date="2018-11" db="EMBL/GenBank/DDBJ databases">
        <authorList>
            <consortium name="Pathogen Informatics"/>
        </authorList>
    </citation>
    <scope>NUCLEOTIDE SEQUENCE [LARGE SCALE GENOMIC DNA]</scope>
    <source>
        <strain evidence="7 8">MHpl1</strain>
    </source>
</reference>
<feature type="domain" description="G-protein coupled receptors family 1 profile" evidence="6">
    <location>
        <begin position="39"/>
        <end position="163"/>
    </location>
</feature>
<dbReference type="WBParaSite" id="HPLM_0001517001-mRNA-1">
    <property type="protein sequence ID" value="HPLM_0001517001-mRNA-1"/>
    <property type="gene ID" value="HPLM_0001517001"/>
</dbReference>
<dbReference type="InterPro" id="IPR052665">
    <property type="entry name" value="Neuropeptide-GPCR"/>
</dbReference>
<dbReference type="GO" id="GO:0016020">
    <property type="term" value="C:membrane"/>
    <property type="evidence" value="ECO:0007669"/>
    <property type="project" value="UniProtKB-SubCell"/>
</dbReference>
<sequence>MSANESRELQSYEPSDLIVTVVMSCYIFYTAAIVIGIPCNAFVLYRMTRLSRKCAEVYSNGVGLCLFIMAVADIGSLCSILIHYILSIFTATQEIADSVGVVWLDLICKFATLSMHISTFVSIWSWLLMSTLRYLSVYQPLLYIRLWKFPAKVFLDSFDSGRH</sequence>
<comment type="subcellular location">
    <subcellularLocation>
        <location evidence="1">Membrane</location>
    </subcellularLocation>
</comment>
<dbReference type="Gene3D" id="1.20.1070.10">
    <property type="entry name" value="Rhodopsin 7-helix transmembrane proteins"/>
    <property type="match status" value="1"/>
</dbReference>
<keyword evidence="3 5" id="KW-1133">Transmembrane helix</keyword>
<evidence type="ECO:0000256" key="4">
    <source>
        <dbReference type="ARBA" id="ARBA00023136"/>
    </source>
</evidence>
<evidence type="ECO:0000256" key="2">
    <source>
        <dbReference type="ARBA" id="ARBA00022692"/>
    </source>
</evidence>
<keyword evidence="4 5" id="KW-0472">Membrane</keyword>
<keyword evidence="8" id="KW-1185">Reference proteome</keyword>
<gene>
    <name evidence="7" type="ORF">HPLM_LOCUS15162</name>
</gene>
<evidence type="ECO:0000313" key="8">
    <source>
        <dbReference type="Proteomes" id="UP000268014"/>
    </source>
</evidence>